<feature type="region of interest" description="Disordered" evidence="1">
    <location>
        <begin position="597"/>
        <end position="618"/>
    </location>
</feature>
<dbReference type="InterPro" id="IPR045865">
    <property type="entry name" value="ACT-like_dom_sf"/>
</dbReference>
<dbReference type="OrthoDB" id="58529at2759"/>
<dbReference type="Proteomes" id="UP000481858">
    <property type="component" value="Unassembled WGS sequence"/>
</dbReference>
<evidence type="ECO:0000313" key="3">
    <source>
        <dbReference type="EMBL" id="KAF2971921.1"/>
    </source>
</evidence>
<feature type="domain" description="CASTOR ACT" evidence="2">
    <location>
        <begin position="214"/>
        <end position="273"/>
    </location>
</feature>
<accession>A0A7C8ITI4</accession>
<evidence type="ECO:0000256" key="1">
    <source>
        <dbReference type="SAM" id="MobiDB-lite"/>
    </source>
</evidence>
<dbReference type="PANTHER" id="PTHR31131:SF6">
    <property type="entry name" value="CASTOR ACT DOMAIN-CONTAINING PROTEIN"/>
    <property type="match status" value="1"/>
</dbReference>
<dbReference type="GO" id="GO:0046394">
    <property type="term" value="P:carboxylic acid biosynthetic process"/>
    <property type="evidence" value="ECO:0007669"/>
    <property type="project" value="UniProtKB-ARBA"/>
</dbReference>
<gene>
    <name evidence="3" type="ORF">GQX73_g1689</name>
</gene>
<reference evidence="3 4" key="1">
    <citation type="submission" date="2019-12" db="EMBL/GenBank/DDBJ databases">
        <title>Draft genome sequence of the ascomycete Xylaria multiplex DSM 110363.</title>
        <authorList>
            <person name="Buettner E."/>
            <person name="Kellner H."/>
        </authorList>
    </citation>
    <scope>NUCLEOTIDE SEQUENCE [LARGE SCALE GENOMIC DNA]</scope>
    <source>
        <strain evidence="3 4">DSM 110363</strain>
    </source>
</reference>
<keyword evidence="4" id="KW-1185">Reference proteome</keyword>
<dbReference type="InterPro" id="IPR027795">
    <property type="entry name" value="CASTOR_ACT_dom"/>
</dbReference>
<proteinExistence type="predicted"/>
<dbReference type="EMBL" id="WUBL01000010">
    <property type="protein sequence ID" value="KAF2971921.1"/>
    <property type="molecule type" value="Genomic_DNA"/>
</dbReference>
<dbReference type="PANTHER" id="PTHR31131">
    <property type="entry name" value="CHROMOSOME 1, WHOLE GENOME SHOTGUN SEQUENCE"/>
    <property type="match status" value="1"/>
</dbReference>
<dbReference type="AlphaFoldDB" id="A0A7C8ITI4"/>
<dbReference type="Gene3D" id="3.30.2130.10">
    <property type="entry name" value="VC0802-like"/>
    <property type="match status" value="1"/>
</dbReference>
<dbReference type="Pfam" id="PF13840">
    <property type="entry name" value="ACT_7"/>
    <property type="match status" value="1"/>
</dbReference>
<comment type="caution">
    <text evidence="3">The sequence shown here is derived from an EMBL/GenBank/DDBJ whole genome shotgun (WGS) entry which is preliminary data.</text>
</comment>
<protein>
    <recommendedName>
        <fullName evidence="2">CASTOR ACT domain-containing protein</fullName>
    </recommendedName>
</protein>
<dbReference type="InParanoid" id="A0A7C8ITI4"/>
<organism evidence="3 4">
    <name type="scientific">Xylaria multiplex</name>
    <dbReference type="NCBI Taxonomy" id="323545"/>
    <lineage>
        <taxon>Eukaryota</taxon>
        <taxon>Fungi</taxon>
        <taxon>Dikarya</taxon>
        <taxon>Ascomycota</taxon>
        <taxon>Pezizomycotina</taxon>
        <taxon>Sordariomycetes</taxon>
        <taxon>Xylariomycetidae</taxon>
        <taxon>Xylariales</taxon>
        <taxon>Xylariaceae</taxon>
        <taxon>Xylaria</taxon>
    </lineage>
</organism>
<dbReference type="SUPFAM" id="SSF55021">
    <property type="entry name" value="ACT-like"/>
    <property type="match status" value="1"/>
</dbReference>
<evidence type="ECO:0000313" key="4">
    <source>
        <dbReference type="Proteomes" id="UP000481858"/>
    </source>
</evidence>
<dbReference type="InterPro" id="IPR051719">
    <property type="entry name" value="CASTOR_mTORC1"/>
</dbReference>
<dbReference type="GO" id="GO:0006520">
    <property type="term" value="P:amino acid metabolic process"/>
    <property type="evidence" value="ECO:0007669"/>
    <property type="project" value="UniProtKB-ARBA"/>
</dbReference>
<name>A0A7C8ITI4_9PEZI</name>
<evidence type="ECO:0000259" key="2">
    <source>
        <dbReference type="Pfam" id="PF13840"/>
    </source>
</evidence>
<feature type="region of interest" description="Disordered" evidence="1">
    <location>
        <begin position="294"/>
        <end position="314"/>
    </location>
</feature>
<sequence>MVSVSKASRIILDALFRYDIINYIPNLVKCLTNPAKTENGRPAAKGVLSRDRDDILSYLPGLLSSLHDACNNGDDDGNFIPRLNLTLAAGKSYSTRISGHKLVKRVKVGGIASEAYRLEYRELAGEPPIPPTRNVGEMVAGTAGAGVLLPQGAGDVGSTNGVEGLGMDARHAFLNISITPIECSVVCHSNWAKTVFEPVISRLPRDVAKRVTISKEAYLVLSVISAGMDAGNRVMELTSPLALAGIPILFITTYYSDFILVPKKKKDTVVQALLARGFECIEDEESYVSQTVMAHGRAKSHGSEPPSTPPPSSVAELQKRTFDLLKKRNVIPYISDGLSLVQCSGRDVSELIDLSSRRQHLGWQAGSNGHRTSWLDNMDTKLYTSLIAVLAGQPKFLSITLALEDAPSLLLDKTLLSVFGDSLVGDVEGDLVPIFLDLVDLPLEATGIVSGVAGKLVDEMHMIETGVSAELSYLSTARAGAVILSNEQSMKALEVLKPLLEKEFSTLARRYRDENLTTTARAGPPPAAISTAIAGAPIAMLASGVNRLTPFFSFVKLVGIPPTYPDSSPRLISHVSVVSDVRGEERSRQKIRMLPLIHAPSPPSHHGGGGGGCRESTGPGTGAWRVAAFAHPDPGAQKPLFRFDDRVGRDVAQNVEIDTTAAAAKIPASYAAYEARSHIHAWPSSVCWE</sequence>